<evidence type="ECO:0000259" key="1">
    <source>
        <dbReference type="PROSITE" id="PS50011"/>
    </source>
</evidence>
<dbReference type="Gene3D" id="1.10.510.10">
    <property type="entry name" value="Transferase(Phosphotransferase) domain 1"/>
    <property type="match status" value="1"/>
</dbReference>
<evidence type="ECO:0000313" key="2">
    <source>
        <dbReference type="EMBL" id="CAE6522165.1"/>
    </source>
</evidence>
<accession>A0A8H3DDX7</accession>
<comment type="caution">
    <text evidence="2">The sequence shown here is derived from an EMBL/GenBank/DDBJ whole genome shotgun (WGS) entry which is preliminary data.</text>
</comment>
<dbReference type="InterPro" id="IPR001245">
    <property type="entry name" value="Ser-Thr/Tyr_kinase_cat_dom"/>
</dbReference>
<evidence type="ECO:0000313" key="3">
    <source>
        <dbReference type="Proteomes" id="UP000663843"/>
    </source>
</evidence>
<dbReference type="GO" id="GO:0005524">
    <property type="term" value="F:ATP binding"/>
    <property type="evidence" value="ECO:0007669"/>
    <property type="project" value="InterPro"/>
</dbReference>
<dbReference type="SUPFAM" id="SSF56112">
    <property type="entry name" value="Protein kinase-like (PK-like)"/>
    <property type="match status" value="1"/>
</dbReference>
<organism evidence="2 3">
    <name type="scientific">Rhizoctonia solani</name>
    <dbReference type="NCBI Taxonomy" id="456999"/>
    <lineage>
        <taxon>Eukaryota</taxon>
        <taxon>Fungi</taxon>
        <taxon>Dikarya</taxon>
        <taxon>Basidiomycota</taxon>
        <taxon>Agaricomycotina</taxon>
        <taxon>Agaricomycetes</taxon>
        <taxon>Cantharellales</taxon>
        <taxon>Ceratobasidiaceae</taxon>
        <taxon>Rhizoctonia</taxon>
    </lineage>
</organism>
<dbReference type="GO" id="GO:0004674">
    <property type="term" value="F:protein serine/threonine kinase activity"/>
    <property type="evidence" value="ECO:0007669"/>
    <property type="project" value="TreeGrafter"/>
</dbReference>
<dbReference type="InterPro" id="IPR000719">
    <property type="entry name" value="Prot_kinase_dom"/>
</dbReference>
<dbReference type="Pfam" id="PF07714">
    <property type="entry name" value="PK_Tyr_Ser-Thr"/>
    <property type="match status" value="1"/>
</dbReference>
<name>A0A8H3DDX7_9AGAM</name>
<dbReference type="Proteomes" id="UP000663843">
    <property type="component" value="Unassembled WGS sequence"/>
</dbReference>
<sequence length="239" mass="26662">MTHVISGRMSHSEVADILRQHNCREFTEEWTFEGLGSTARAGGGWADVFKARTTSGFLIAIKRTRLFTAQSEFPRILRQSAHELHIWSKCNHPNVLPLLGFAEWEGQFAMISPWMEGGDVRAFIHANPNTPDRLNMCLQIANGLSYFHENHMVHGDLKAQNALVSANGTVMLTDLGSSTIKNQSLTVSTVVRGMVSVFWMAPEMTKLNDPAAPSSFSDIYALGMVGHKRSFFMRVHLLT</sequence>
<reference evidence="2" key="1">
    <citation type="submission" date="2021-01" db="EMBL/GenBank/DDBJ databases">
        <authorList>
            <person name="Kaushik A."/>
        </authorList>
    </citation>
    <scope>NUCLEOTIDE SEQUENCE</scope>
    <source>
        <strain evidence="2">AG2-2IIIB</strain>
    </source>
</reference>
<dbReference type="SMART" id="SM00220">
    <property type="entry name" value="S_TKc"/>
    <property type="match status" value="1"/>
</dbReference>
<dbReference type="AlphaFoldDB" id="A0A8H3DDX7"/>
<dbReference type="PANTHER" id="PTHR44329">
    <property type="entry name" value="SERINE/THREONINE-PROTEIN KINASE TNNI3K-RELATED"/>
    <property type="match status" value="1"/>
</dbReference>
<feature type="domain" description="Protein kinase" evidence="1">
    <location>
        <begin position="34"/>
        <end position="239"/>
    </location>
</feature>
<proteinExistence type="predicted"/>
<protein>
    <recommendedName>
        <fullName evidence="1">Protein kinase domain-containing protein</fullName>
    </recommendedName>
</protein>
<dbReference type="EMBL" id="CAJMWT010007040">
    <property type="protein sequence ID" value="CAE6522165.1"/>
    <property type="molecule type" value="Genomic_DNA"/>
</dbReference>
<dbReference type="InterPro" id="IPR051681">
    <property type="entry name" value="Ser/Thr_Kinases-Pseudokinases"/>
</dbReference>
<gene>
    <name evidence="2" type="ORF">RDB_LOCUS166998</name>
</gene>
<dbReference type="InterPro" id="IPR011009">
    <property type="entry name" value="Kinase-like_dom_sf"/>
</dbReference>
<dbReference type="PROSITE" id="PS50011">
    <property type="entry name" value="PROTEIN_KINASE_DOM"/>
    <property type="match status" value="1"/>
</dbReference>